<dbReference type="Proteomes" id="UP000192276">
    <property type="component" value="Unassembled WGS sequence"/>
</dbReference>
<dbReference type="AlphaFoldDB" id="A0A1V9FTG5"/>
<comment type="caution">
    <text evidence="2">The sequence shown here is derived from an EMBL/GenBank/DDBJ whole genome shotgun (WGS) entry which is preliminary data.</text>
</comment>
<gene>
    <name evidence="2" type="ORF">A4R26_19105</name>
</gene>
<name>A0A1V9FTG5_9BACT</name>
<evidence type="ECO:0000313" key="2">
    <source>
        <dbReference type="EMBL" id="OQP61669.1"/>
    </source>
</evidence>
<sequence>MERTQTGKTYTSNGRQKKSRELQVQMKKQPIFSVRTGSADRTEKKSSLNQTFEPAAFNSRYMWLFTYTTST</sequence>
<proteinExistence type="predicted"/>
<dbReference type="EMBL" id="LWBP01000134">
    <property type="protein sequence ID" value="OQP61669.1"/>
    <property type="molecule type" value="Genomic_DNA"/>
</dbReference>
<accession>A0A1V9FTG5</accession>
<evidence type="ECO:0000256" key="1">
    <source>
        <dbReference type="SAM" id="MobiDB-lite"/>
    </source>
</evidence>
<evidence type="ECO:0000313" key="3">
    <source>
        <dbReference type="Proteomes" id="UP000192276"/>
    </source>
</evidence>
<organism evidence="2 3">
    <name type="scientific">Niastella populi</name>
    <dbReference type="NCBI Taxonomy" id="550983"/>
    <lineage>
        <taxon>Bacteria</taxon>
        <taxon>Pseudomonadati</taxon>
        <taxon>Bacteroidota</taxon>
        <taxon>Chitinophagia</taxon>
        <taxon>Chitinophagales</taxon>
        <taxon>Chitinophagaceae</taxon>
        <taxon>Niastella</taxon>
    </lineage>
</organism>
<feature type="region of interest" description="Disordered" evidence="1">
    <location>
        <begin position="1"/>
        <end position="25"/>
    </location>
</feature>
<reference evidence="3" key="1">
    <citation type="submission" date="2016-04" db="EMBL/GenBank/DDBJ databases">
        <authorList>
            <person name="Chen L."/>
            <person name="Zhuang W."/>
            <person name="Wang G."/>
        </authorList>
    </citation>
    <scope>NUCLEOTIDE SEQUENCE [LARGE SCALE GENOMIC DNA]</scope>
    <source>
        <strain evidence="3">208</strain>
    </source>
</reference>
<protein>
    <submittedName>
        <fullName evidence="2">Uncharacterized protein</fullName>
    </submittedName>
</protein>
<keyword evidence="3" id="KW-1185">Reference proteome</keyword>
<feature type="compositionally biased region" description="Polar residues" evidence="1">
    <location>
        <begin position="1"/>
        <end position="14"/>
    </location>
</feature>